<sequence>MRQCLRVHEVNNGMRPLWVNIHEAIAHNEEVMASSNKKALSI</sequence>
<dbReference type="HOGENOM" id="CLU_3255334_0_0_6"/>
<keyword evidence="2" id="KW-1185">Reference proteome</keyword>
<dbReference type="PATRIC" id="fig|1129794.4.peg.3952"/>
<reference evidence="1 2" key="1">
    <citation type="journal article" date="2013" name="Genome Announc.">
        <title>Complete Genome Sequence of Glaciecola psychrophila Strain 170T.</title>
        <authorList>
            <person name="Yin J."/>
            <person name="Chen J."/>
            <person name="Liu G."/>
            <person name="Yu Y."/>
            <person name="Song L."/>
            <person name="Wang X."/>
            <person name="Qu X."/>
        </authorList>
    </citation>
    <scope>NUCLEOTIDE SEQUENCE [LARGE SCALE GENOMIC DNA]</scope>
    <source>
        <strain evidence="1 2">170</strain>
    </source>
</reference>
<dbReference type="Proteomes" id="UP000011864">
    <property type="component" value="Chromosome"/>
</dbReference>
<dbReference type="AlphaFoldDB" id="K7AJZ5"/>
<dbReference type="KEGG" id="gps:C427_3967"/>
<accession>K7AJZ5</accession>
<organism evidence="1 2">
    <name type="scientific">Paraglaciecola psychrophila 170</name>
    <dbReference type="NCBI Taxonomy" id="1129794"/>
    <lineage>
        <taxon>Bacteria</taxon>
        <taxon>Pseudomonadati</taxon>
        <taxon>Pseudomonadota</taxon>
        <taxon>Gammaproteobacteria</taxon>
        <taxon>Alteromonadales</taxon>
        <taxon>Alteromonadaceae</taxon>
        <taxon>Paraglaciecola</taxon>
    </lineage>
</organism>
<evidence type="ECO:0000313" key="1">
    <source>
        <dbReference type="EMBL" id="AGH46072.1"/>
    </source>
</evidence>
<protein>
    <submittedName>
        <fullName evidence="1">MutT/nudix family protein</fullName>
    </submittedName>
</protein>
<gene>
    <name evidence="1" type="ORF">C427_3967</name>
</gene>
<name>K7AJZ5_9ALTE</name>
<evidence type="ECO:0000313" key="2">
    <source>
        <dbReference type="Proteomes" id="UP000011864"/>
    </source>
</evidence>
<dbReference type="STRING" id="1129794.C427_3967"/>
<dbReference type="EMBL" id="CP003837">
    <property type="protein sequence ID" value="AGH46072.1"/>
    <property type="molecule type" value="Genomic_DNA"/>
</dbReference>
<proteinExistence type="predicted"/>